<dbReference type="Ensembl" id="ENSTMTT00000003660.1">
    <property type="protein sequence ID" value="ENSTMTP00000003530.1"/>
    <property type="gene ID" value="ENSTMTG00000002626.1"/>
</dbReference>
<reference evidence="2" key="1">
    <citation type="submission" date="2025-08" db="UniProtKB">
        <authorList>
            <consortium name="Ensembl"/>
        </authorList>
    </citation>
    <scope>IDENTIFICATION</scope>
</reference>
<evidence type="ECO:0000256" key="1">
    <source>
        <dbReference type="SAM" id="MobiDB-lite"/>
    </source>
</evidence>
<accession>A0A674I4E7</accession>
<evidence type="ECO:0000313" key="2">
    <source>
        <dbReference type="Ensembl" id="ENSTMTP00000003530.1"/>
    </source>
</evidence>
<dbReference type="AlphaFoldDB" id="A0A674I4E7"/>
<reference evidence="2" key="2">
    <citation type="submission" date="2025-09" db="UniProtKB">
        <authorList>
            <consortium name="Ensembl"/>
        </authorList>
    </citation>
    <scope>IDENTIFICATION</scope>
</reference>
<sequence>MQQSPCLGVLEHSPLISRGKAWVWRGQATGALGQGDPESWGLEHSTRRQQ</sequence>
<protein>
    <submittedName>
        <fullName evidence="2">Uncharacterized protein</fullName>
    </submittedName>
</protein>
<organism evidence="2 3">
    <name type="scientific">Terrapene triunguis</name>
    <name type="common">Three-toed box turtle</name>
    <dbReference type="NCBI Taxonomy" id="2587831"/>
    <lineage>
        <taxon>Eukaryota</taxon>
        <taxon>Metazoa</taxon>
        <taxon>Chordata</taxon>
        <taxon>Craniata</taxon>
        <taxon>Vertebrata</taxon>
        <taxon>Euteleostomi</taxon>
        <taxon>Archelosauria</taxon>
        <taxon>Testudinata</taxon>
        <taxon>Testudines</taxon>
        <taxon>Cryptodira</taxon>
        <taxon>Durocryptodira</taxon>
        <taxon>Testudinoidea</taxon>
        <taxon>Emydidae</taxon>
        <taxon>Terrapene</taxon>
    </lineage>
</organism>
<evidence type="ECO:0000313" key="3">
    <source>
        <dbReference type="Proteomes" id="UP000472274"/>
    </source>
</evidence>
<dbReference type="Proteomes" id="UP000472274">
    <property type="component" value="Unplaced"/>
</dbReference>
<name>A0A674I4E7_9SAUR</name>
<dbReference type="InParanoid" id="A0A674I4E7"/>
<proteinExistence type="predicted"/>
<keyword evidence="3" id="KW-1185">Reference proteome</keyword>
<feature type="region of interest" description="Disordered" evidence="1">
    <location>
        <begin position="29"/>
        <end position="50"/>
    </location>
</feature>